<sequence length="195" mass="20921">MHRVWANKPLVHQGARTMVPRPFLVCSVRGGESKVSTTETNHQRGSLMAARTTATRKTKTTAKTSTAKKAAAKKTVPISMEPAPVEAPETTVVTTMKKKDFIDRVAEASGVKRGEAKKAVEATLKELGDALQRGEELNLPPLGKMSVKRQQDGTGAHVIVAKLRRSKTMLGEEVEGGEAPAESPKESPETLAGEN</sequence>
<dbReference type="SUPFAM" id="SSF47729">
    <property type="entry name" value="IHF-like DNA-binding proteins"/>
    <property type="match status" value="1"/>
</dbReference>
<feature type="region of interest" description="Disordered" evidence="3">
    <location>
        <begin position="169"/>
        <end position="195"/>
    </location>
</feature>
<evidence type="ECO:0000256" key="1">
    <source>
        <dbReference type="ARBA" id="ARBA00010529"/>
    </source>
</evidence>
<dbReference type="InterPro" id="IPR000119">
    <property type="entry name" value="Hist_DNA-bd"/>
</dbReference>
<name>A0A291G886_9RHOB</name>
<organism evidence="4 5">
    <name type="scientific">Celeribacter ethanolicus</name>
    <dbReference type="NCBI Taxonomy" id="1758178"/>
    <lineage>
        <taxon>Bacteria</taxon>
        <taxon>Pseudomonadati</taxon>
        <taxon>Pseudomonadota</taxon>
        <taxon>Alphaproteobacteria</taxon>
        <taxon>Rhodobacterales</taxon>
        <taxon>Roseobacteraceae</taxon>
        <taxon>Celeribacter</taxon>
    </lineage>
</organism>
<keyword evidence="5" id="KW-1185">Reference proteome</keyword>
<protein>
    <recommendedName>
        <fullName evidence="6">DNA-binding protein</fullName>
    </recommendedName>
</protein>
<proteinExistence type="inferred from homology"/>
<dbReference type="GO" id="GO:0030527">
    <property type="term" value="F:structural constituent of chromatin"/>
    <property type="evidence" value="ECO:0007669"/>
    <property type="project" value="InterPro"/>
</dbReference>
<evidence type="ECO:0000313" key="4">
    <source>
        <dbReference type="EMBL" id="ATG46377.1"/>
    </source>
</evidence>
<gene>
    <name evidence="4" type="ORF">CEW89_01610</name>
</gene>
<dbReference type="Gene3D" id="4.10.520.10">
    <property type="entry name" value="IHF-like DNA-binding proteins"/>
    <property type="match status" value="1"/>
</dbReference>
<dbReference type="Proteomes" id="UP000217935">
    <property type="component" value="Chromosome"/>
</dbReference>
<comment type="similarity">
    <text evidence="1">Belongs to the bacterial histone-like protein family.</text>
</comment>
<dbReference type="InterPro" id="IPR010992">
    <property type="entry name" value="IHF-like_DNA-bd_dom_sf"/>
</dbReference>
<feature type="compositionally biased region" description="Polar residues" evidence="3">
    <location>
        <begin position="35"/>
        <end position="44"/>
    </location>
</feature>
<dbReference type="KEGG" id="ceh:CEW89_01610"/>
<feature type="compositionally biased region" description="Low complexity" evidence="3">
    <location>
        <begin position="61"/>
        <end position="75"/>
    </location>
</feature>
<feature type="region of interest" description="Disordered" evidence="3">
    <location>
        <begin position="35"/>
        <end position="75"/>
    </location>
</feature>
<dbReference type="STRING" id="1758178.GCA_001550095_01566"/>
<dbReference type="AlphaFoldDB" id="A0A291G886"/>
<dbReference type="GO" id="GO:0003677">
    <property type="term" value="F:DNA binding"/>
    <property type="evidence" value="ECO:0007669"/>
    <property type="project" value="UniProtKB-KW"/>
</dbReference>
<evidence type="ECO:0000313" key="5">
    <source>
        <dbReference type="Proteomes" id="UP000217935"/>
    </source>
</evidence>
<dbReference type="Pfam" id="PF00216">
    <property type="entry name" value="Bac_DNA_binding"/>
    <property type="match status" value="1"/>
</dbReference>
<evidence type="ECO:0000256" key="2">
    <source>
        <dbReference type="ARBA" id="ARBA00023125"/>
    </source>
</evidence>
<accession>A0A291G886</accession>
<reference evidence="4 5" key="1">
    <citation type="submission" date="2017-06" db="EMBL/GenBank/DDBJ databases">
        <title>Celeribacter sp. TSPH2 complete genome sequence.</title>
        <authorList>
            <person name="Woo J.-H."/>
            <person name="Kim H.-S."/>
        </authorList>
    </citation>
    <scope>NUCLEOTIDE SEQUENCE [LARGE SCALE GENOMIC DNA]</scope>
    <source>
        <strain evidence="4 5">TSPH2</strain>
    </source>
</reference>
<evidence type="ECO:0000256" key="3">
    <source>
        <dbReference type="SAM" id="MobiDB-lite"/>
    </source>
</evidence>
<dbReference type="EMBL" id="CP022196">
    <property type="protein sequence ID" value="ATG46377.1"/>
    <property type="molecule type" value="Genomic_DNA"/>
</dbReference>
<keyword evidence="2" id="KW-0238">DNA-binding</keyword>
<evidence type="ECO:0008006" key="6">
    <source>
        <dbReference type="Google" id="ProtNLM"/>
    </source>
</evidence>